<keyword evidence="3" id="KW-1185">Reference proteome</keyword>
<protein>
    <submittedName>
        <fullName evidence="2">Uncharacterized protein</fullName>
    </submittedName>
</protein>
<feature type="region of interest" description="Disordered" evidence="1">
    <location>
        <begin position="65"/>
        <end position="125"/>
    </location>
</feature>
<name>A0A8D2F2P7_THEGE</name>
<evidence type="ECO:0000256" key="1">
    <source>
        <dbReference type="SAM" id="MobiDB-lite"/>
    </source>
</evidence>
<reference evidence="2" key="2">
    <citation type="submission" date="2025-08" db="UniProtKB">
        <authorList>
            <consortium name="Ensembl"/>
        </authorList>
    </citation>
    <scope>IDENTIFICATION</scope>
</reference>
<sequence>MGHCGQIAHSSRKARNLDCMGKLLIFKTIYFKKLNIRLQSRWIKRHPCGWRTIPRKWGSCQALNDEETEPAERQEGAHTGSHRQSAETIGEPRSARLQSSPSDLSPDPHEPCTTDGRGNPGFQQSHAPVDLKFLAGLSHVGPWHTVPALPCPTPPRTTPPRPTLQFLHRLL</sequence>
<proteinExistence type="predicted"/>
<dbReference type="AlphaFoldDB" id="A0A8D2F2P7"/>
<reference evidence="2" key="1">
    <citation type="submission" date="2018-05" db="EMBL/GenBank/DDBJ databases">
        <title>Whole genome of Theropithecus gelada.</title>
        <authorList>
            <person name="Chiou K.L."/>
            <person name="Snyder-Mackler N."/>
        </authorList>
    </citation>
    <scope>NUCLEOTIDE SEQUENCE [LARGE SCALE GENOMIC DNA]</scope>
</reference>
<dbReference type="Ensembl" id="ENSTGET00000017914.1">
    <property type="protein sequence ID" value="ENSTGEP00000014946.1"/>
    <property type="gene ID" value="ENSTGEG00000012144.1"/>
</dbReference>
<organism evidence="2 3">
    <name type="scientific">Theropithecus gelada</name>
    <name type="common">Gelada baboon</name>
    <dbReference type="NCBI Taxonomy" id="9565"/>
    <lineage>
        <taxon>Eukaryota</taxon>
        <taxon>Metazoa</taxon>
        <taxon>Chordata</taxon>
        <taxon>Craniata</taxon>
        <taxon>Vertebrata</taxon>
        <taxon>Euteleostomi</taxon>
        <taxon>Mammalia</taxon>
        <taxon>Eutheria</taxon>
        <taxon>Euarchontoglires</taxon>
        <taxon>Primates</taxon>
        <taxon>Haplorrhini</taxon>
        <taxon>Catarrhini</taxon>
        <taxon>Cercopithecidae</taxon>
        <taxon>Cercopithecinae</taxon>
        <taxon>Theropithecus</taxon>
    </lineage>
</organism>
<evidence type="ECO:0000313" key="2">
    <source>
        <dbReference type="Ensembl" id="ENSTGEP00000014946.1"/>
    </source>
</evidence>
<reference evidence="2" key="3">
    <citation type="submission" date="2025-09" db="UniProtKB">
        <authorList>
            <consortium name="Ensembl"/>
        </authorList>
    </citation>
    <scope>IDENTIFICATION</scope>
</reference>
<dbReference type="Proteomes" id="UP000694411">
    <property type="component" value="Chromosome 6"/>
</dbReference>
<accession>A0A8D2F2P7</accession>
<evidence type="ECO:0000313" key="3">
    <source>
        <dbReference type="Proteomes" id="UP000694411"/>
    </source>
</evidence>